<evidence type="ECO:0000256" key="4">
    <source>
        <dbReference type="ARBA" id="ARBA00023002"/>
    </source>
</evidence>
<evidence type="ECO:0000256" key="2">
    <source>
        <dbReference type="ARBA" id="ARBA00022617"/>
    </source>
</evidence>
<proteinExistence type="inferred from homology"/>
<dbReference type="Gene3D" id="1.10.630.10">
    <property type="entry name" value="Cytochrome P450"/>
    <property type="match status" value="1"/>
</dbReference>
<dbReference type="InterPro" id="IPR002401">
    <property type="entry name" value="Cyt_P450_E_grp-I"/>
</dbReference>
<evidence type="ECO:0008006" key="11">
    <source>
        <dbReference type="Google" id="ProtNLM"/>
    </source>
</evidence>
<dbReference type="Pfam" id="PF00067">
    <property type="entry name" value="p450"/>
    <property type="match status" value="1"/>
</dbReference>
<dbReference type="PROSITE" id="PS00086">
    <property type="entry name" value="CYTOCHROME_P450"/>
    <property type="match status" value="1"/>
</dbReference>
<dbReference type="InterPro" id="IPR001128">
    <property type="entry name" value="Cyt_P450"/>
</dbReference>
<sequence>MFWEYLDEIFSAHSFFIISVALVIIWLSLRYAWPSSDGKPPGPWSLPVIGNIFLFGKAPHKNVTRLAQHYGRIFSMKLGSREVIILNDIDTVKEALLQRGSDFSSRPPLHSFITSSRGERTVAFTVFGPKYAKNKRAAELAMRTILDNDTYLSSTVLKETHGLIKSFLNSEESRFDPSFLLRFLACSLQFRLFFGDTLRDSYVKKAQFMMDGSTDFIENSAVGNGVDFMPWMKRLFKKQVQKLDESVAELVDFVRKMYVLLKSDSGLQVSSAGETSFCKALEQVVQDKGALEFGNEHLVDENDDDNSSHFDDERLINIAAESFGGGYEKLSTALRWAIAYLVSHRDVQTELQRELRRVKGSSPLSLHDRDKLPLLEATILEVLRMSSFMPFALPHCTTRDTSVSGYPLPKGSIVFINLWACSRDANYFDRPDEFNPYRFMDEKRLNIVRSPCFLAFSAGDRKCPGETYAKSVLFLVLGTLLQKLTLRNGTEDPIEDTFGMMVRPRPYKIHVEAV</sequence>
<keyword evidence="4 7" id="KW-0560">Oxidoreductase</keyword>
<accession>A0ABN8NSF0</accession>
<organism evidence="9 10">
    <name type="scientific">Porites lobata</name>
    <dbReference type="NCBI Taxonomy" id="104759"/>
    <lineage>
        <taxon>Eukaryota</taxon>
        <taxon>Metazoa</taxon>
        <taxon>Cnidaria</taxon>
        <taxon>Anthozoa</taxon>
        <taxon>Hexacorallia</taxon>
        <taxon>Scleractinia</taxon>
        <taxon>Fungiina</taxon>
        <taxon>Poritidae</taxon>
        <taxon>Porites</taxon>
    </lineage>
</organism>
<comment type="similarity">
    <text evidence="1 7">Belongs to the cytochrome P450 family.</text>
</comment>
<dbReference type="InterPro" id="IPR036396">
    <property type="entry name" value="Cyt_P450_sf"/>
</dbReference>
<dbReference type="InterPro" id="IPR017972">
    <property type="entry name" value="Cyt_P450_CS"/>
</dbReference>
<reference evidence="9 10" key="1">
    <citation type="submission" date="2022-05" db="EMBL/GenBank/DDBJ databases">
        <authorList>
            <consortium name="Genoscope - CEA"/>
            <person name="William W."/>
        </authorList>
    </citation>
    <scope>NUCLEOTIDE SEQUENCE [LARGE SCALE GENOMIC DNA]</scope>
</reference>
<keyword evidence="10" id="KW-1185">Reference proteome</keyword>
<feature type="transmembrane region" description="Helical" evidence="8">
    <location>
        <begin position="12"/>
        <end position="29"/>
    </location>
</feature>
<evidence type="ECO:0000256" key="8">
    <source>
        <dbReference type="SAM" id="Phobius"/>
    </source>
</evidence>
<keyword evidence="8" id="KW-0472">Membrane</keyword>
<evidence type="ECO:0000256" key="6">
    <source>
        <dbReference type="ARBA" id="ARBA00023033"/>
    </source>
</evidence>
<keyword evidence="2 7" id="KW-0349">Heme</keyword>
<dbReference type="PRINTS" id="PR00463">
    <property type="entry name" value="EP450I"/>
</dbReference>
<dbReference type="EMBL" id="CALNXK010000034">
    <property type="protein sequence ID" value="CAH3120452.1"/>
    <property type="molecule type" value="Genomic_DNA"/>
</dbReference>
<dbReference type="SUPFAM" id="SSF48264">
    <property type="entry name" value="Cytochrome P450"/>
    <property type="match status" value="1"/>
</dbReference>
<protein>
    <recommendedName>
        <fullName evidence="11">Cytochrome P450</fullName>
    </recommendedName>
</protein>
<keyword evidence="5 7" id="KW-0408">Iron</keyword>
<dbReference type="PANTHER" id="PTHR24289">
    <property type="entry name" value="STEROID 17-ALPHA-HYDROXYLASE/17,20 LYASE"/>
    <property type="match status" value="1"/>
</dbReference>
<dbReference type="Proteomes" id="UP001159405">
    <property type="component" value="Unassembled WGS sequence"/>
</dbReference>
<evidence type="ECO:0000313" key="9">
    <source>
        <dbReference type="EMBL" id="CAH3120452.1"/>
    </source>
</evidence>
<keyword evidence="3 7" id="KW-0479">Metal-binding</keyword>
<name>A0ABN8NSF0_9CNID</name>
<keyword evidence="6 7" id="KW-0503">Monooxygenase</keyword>
<evidence type="ECO:0000313" key="10">
    <source>
        <dbReference type="Proteomes" id="UP001159405"/>
    </source>
</evidence>
<evidence type="ECO:0000256" key="1">
    <source>
        <dbReference type="ARBA" id="ARBA00010617"/>
    </source>
</evidence>
<evidence type="ECO:0000256" key="3">
    <source>
        <dbReference type="ARBA" id="ARBA00022723"/>
    </source>
</evidence>
<gene>
    <name evidence="9" type="ORF">PLOB_00027923</name>
</gene>
<evidence type="ECO:0000256" key="7">
    <source>
        <dbReference type="RuleBase" id="RU000461"/>
    </source>
</evidence>
<dbReference type="PRINTS" id="PR00385">
    <property type="entry name" value="P450"/>
</dbReference>
<keyword evidence="8" id="KW-1133">Transmembrane helix</keyword>
<comment type="caution">
    <text evidence="9">The sequence shown here is derived from an EMBL/GenBank/DDBJ whole genome shotgun (WGS) entry which is preliminary data.</text>
</comment>
<keyword evidence="8" id="KW-0812">Transmembrane</keyword>
<dbReference type="PANTHER" id="PTHR24289:SF1">
    <property type="entry name" value="STEROID 17-ALPHA-HYDROXYLASE_17,20 LYASE"/>
    <property type="match status" value="1"/>
</dbReference>
<evidence type="ECO:0000256" key="5">
    <source>
        <dbReference type="ARBA" id="ARBA00023004"/>
    </source>
</evidence>